<dbReference type="Proteomes" id="UP001195483">
    <property type="component" value="Unassembled WGS sequence"/>
</dbReference>
<dbReference type="EMBL" id="JAEAOA010000831">
    <property type="protein sequence ID" value="KAK3598154.1"/>
    <property type="molecule type" value="Genomic_DNA"/>
</dbReference>
<evidence type="ECO:0000313" key="2">
    <source>
        <dbReference type="Proteomes" id="UP001195483"/>
    </source>
</evidence>
<organism evidence="1 2">
    <name type="scientific">Potamilus streckersoni</name>
    <dbReference type="NCBI Taxonomy" id="2493646"/>
    <lineage>
        <taxon>Eukaryota</taxon>
        <taxon>Metazoa</taxon>
        <taxon>Spiralia</taxon>
        <taxon>Lophotrochozoa</taxon>
        <taxon>Mollusca</taxon>
        <taxon>Bivalvia</taxon>
        <taxon>Autobranchia</taxon>
        <taxon>Heteroconchia</taxon>
        <taxon>Palaeoheterodonta</taxon>
        <taxon>Unionida</taxon>
        <taxon>Unionoidea</taxon>
        <taxon>Unionidae</taxon>
        <taxon>Ambleminae</taxon>
        <taxon>Lampsilini</taxon>
        <taxon>Potamilus</taxon>
    </lineage>
</organism>
<proteinExistence type="predicted"/>
<keyword evidence="2" id="KW-1185">Reference proteome</keyword>
<name>A0AAE0W1Y2_9BIVA</name>
<sequence length="92" mass="9997">MPNELCNKRAERSGNSNSAPVWRVLFSGQEHGTATRSPPLAESNQLFGIVTKPSTKYDWSKYMSQAVGRIGGGVVCRAVETQTESTIPQKNG</sequence>
<reference evidence="1" key="2">
    <citation type="journal article" date="2021" name="Genome Biol. Evol.">
        <title>Developing a high-quality reference genome for a parasitic bivalve with doubly uniparental inheritance (Bivalvia: Unionida).</title>
        <authorList>
            <person name="Smith C.H."/>
        </authorList>
    </citation>
    <scope>NUCLEOTIDE SEQUENCE</scope>
    <source>
        <strain evidence="1">CHS0354</strain>
        <tissue evidence="1">Mantle</tissue>
    </source>
</reference>
<comment type="caution">
    <text evidence="1">The sequence shown here is derived from an EMBL/GenBank/DDBJ whole genome shotgun (WGS) entry which is preliminary data.</text>
</comment>
<protein>
    <submittedName>
        <fullName evidence="1">Uncharacterized protein</fullName>
    </submittedName>
</protein>
<gene>
    <name evidence="1" type="ORF">CHS0354_013663</name>
</gene>
<evidence type="ECO:0000313" key="1">
    <source>
        <dbReference type="EMBL" id="KAK3598154.1"/>
    </source>
</evidence>
<reference evidence="1" key="3">
    <citation type="submission" date="2023-05" db="EMBL/GenBank/DDBJ databases">
        <authorList>
            <person name="Smith C.H."/>
        </authorList>
    </citation>
    <scope>NUCLEOTIDE SEQUENCE</scope>
    <source>
        <strain evidence="1">CHS0354</strain>
        <tissue evidence="1">Mantle</tissue>
    </source>
</reference>
<reference evidence="1" key="1">
    <citation type="journal article" date="2021" name="Genome Biol. Evol.">
        <title>A High-Quality Reference Genome for a Parasitic Bivalve with Doubly Uniparental Inheritance (Bivalvia: Unionida).</title>
        <authorList>
            <person name="Smith C.H."/>
        </authorList>
    </citation>
    <scope>NUCLEOTIDE SEQUENCE</scope>
    <source>
        <strain evidence="1">CHS0354</strain>
    </source>
</reference>
<dbReference type="AlphaFoldDB" id="A0AAE0W1Y2"/>
<accession>A0AAE0W1Y2</accession>